<dbReference type="Proteomes" id="UP000789595">
    <property type="component" value="Unassembled WGS sequence"/>
</dbReference>
<dbReference type="OrthoDB" id="346910at2759"/>
<evidence type="ECO:0000256" key="5">
    <source>
        <dbReference type="SAM" id="MobiDB-lite"/>
    </source>
</evidence>
<feature type="repeat" description="ANK" evidence="4">
    <location>
        <begin position="156"/>
        <end position="188"/>
    </location>
</feature>
<dbReference type="Gene3D" id="1.20.80.10">
    <property type="match status" value="1"/>
</dbReference>
<dbReference type="SUPFAM" id="SSF47027">
    <property type="entry name" value="Acyl-CoA binding protein"/>
    <property type="match status" value="1"/>
</dbReference>
<feature type="region of interest" description="Disordered" evidence="5">
    <location>
        <begin position="219"/>
        <end position="241"/>
    </location>
</feature>
<dbReference type="AlphaFoldDB" id="A0A6S8URU3"/>
<keyword evidence="10" id="KW-1185">Reference proteome</keyword>
<evidence type="ECO:0000256" key="2">
    <source>
        <dbReference type="ARBA" id="ARBA00023043"/>
    </source>
</evidence>
<dbReference type="Pfam" id="PF12796">
    <property type="entry name" value="Ank_2"/>
    <property type="match status" value="1"/>
</dbReference>
<feature type="repeat" description="ANK" evidence="4">
    <location>
        <begin position="189"/>
        <end position="221"/>
    </location>
</feature>
<dbReference type="PRINTS" id="PR00689">
    <property type="entry name" value="ACOABINDINGP"/>
</dbReference>
<dbReference type="Pfam" id="PF00887">
    <property type="entry name" value="ACBP"/>
    <property type="match status" value="1"/>
</dbReference>
<dbReference type="PROSITE" id="PS50088">
    <property type="entry name" value="ANK_REPEAT"/>
    <property type="match status" value="2"/>
</dbReference>
<protein>
    <recommendedName>
        <fullName evidence="6">ACB domain-containing protein</fullName>
    </recommendedName>
</protein>
<dbReference type="InterPro" id="IPR014352">
    <property type="entry name" value="FERM/acyl-CoA-bd_prot_sf"/>
</dbReference>
<evidence type="ECO:0000313" key="9">
    <source>
        <dbReference type="EMBL" id="CAH0371211.1"/>
    </source>
</evidence>
<evidence type="ECO:0000313" key="8">
    <source>
        <dbReference type="EMBL" id="CAE0695656.1"/>
    </source>
</evidence>
<dbReference type="EMBL" id="HBIW01012924">
    <property type="protein sequence ID" value="CAE0695656.1"/>
    <property type="molecule type" value="Transcribed_RNA"/>
</dbReference>
<dbReference type="PROSITE" id="PS50297">
    <property type="entry name" value="ANK_REP_REGION"/>
    <property type="match status" value="2"/>
</dbReference>
<accession>A0A6S8URU3</accession>
<dbReference type="InterPro" id="IPR002110">
    <property type="entry name" value="Ankyrin_rpt"/>
</dbReference>
<dbReference type="Gene3D" id="1.25.40.20">
    <property type="entry name" value="Ankyrin repeat-containing domain"/>
    <property type="match status" value="1"/>
</dbReference>
<proteinExistence type="predicted"/>
<dbReference type="EMBL" id="CAKKNE010000003">
    <property type="protein sequence ID" value="CAH0371211.1"/>
    <property type="molecule type" value="Genomic_DNA"/>
</dbReference>
<evidence type="ECO:0000256" key="3">
    <source>
        <dbReference type="ARBA" id="ARBA00023121"/>
    </source>
</evidence>
<keyword evidence="1" id="KW-0677">Repeat</keyword>
<name>A0A6S8URU3_9STRA</name>
<dbReference type="PRINTS" id="PR01415">
    <property type="entry name" value="ANKYRIN"/>
</dbReference>
<dbReference type="EMBL" id="HBIW01012923">
    <property type="protein sequence ID" value="CAE0695655.1"/>
    <property type="molecule type" value="Transcribed_RNA"/>
</dbReference>
<dbReference type="SMART" id="SM00248">
    <property type="entry name" value="ANK"/>
    <property type="match status" value="3"/>
</dbReference>
<dbReference type="PANTHER" id="PTHR24119">
    <property type="entry name" value="ACYL-COA-BINDING DOMAIN-CONTAINING PROTEIN 6"/>
    <property type="match status" value="1"/>
</dbReference>
<organism evidence="7">
    <name type="scientific">Pelagomonas calceolata</name>
    <dbReference type="NCBI Taxonomy" id="35677"/>
    <lineage>
        <taxon>Eukaryota</taxon>
        <taxon>Sar</taxon>
        <taxon>Stramenopiles</taxon>
        <taxon>Ochrophyta</taxon>
        <taxon>Pelagophyceae</taxon>
        <taxon>Pelagomonadales</taxon>
        <taxon>Pelagomonadaceae</taxon>
        <taxon>Pelagomonas</taxon>
    </lineage>
</organism>
<evidence type="ECO:0000256" key="4">
    <source>
        <dbReference type="PROSITE-ProRule" id="PRU00023"/>
    </source>
</evidence>
<evidence type="ECO:0000313" key="7">
    <source>
        <dbReference type="EMBL" id="CAE0695655.1"/>
    </source>
</evidence>
<dbReference type="PROSITE" id="PS51228">
    <property type="entry name" value="ACB_2"/>
    <property type="match status" value="1"/>
</dbReference>
<dbReference type="InterPro" id="IPR036770">
    <property type="entry name" value="Ankyrin_rpt-contain_sf"/>
</dbReference>
<dbReference type="InterPro" id="IPR035984">
    <property type="entry name" value="Acyl-CoA-binding_sf"/>
</dbReference>
<keyword evidence="2 4" id="KW-0040">ANK repeat</keyword>
<sequence length="241" mass="24911">MAALTDAADAAFEAAAEVARSLTPSTDDRLRLYGLYKQGTCGAVTTGRPYVWDVAGRAKWDAWHGHGDMKRADARRRYVSLVAELADNGSNDGGDAAEAQAAQSIAGARVSTMACESSGGGDDDAPPLVRLAERGDVAGVRAALKGGAAVDACDGDGRAALHWAADCGSVECCRILLEAGACVDLRDGDGLTPLAYAVICDRGDVVDLLVANGADADIADNDGETPRASASDEAMRRRLER</sequence>
<dbReference type="GO" id="GO:0000062">
    <property type="term" value="F:fatty-acyl-CoA binding"/>
    <property type="evidence" value="ECO:0007669"/>
    <property type="project" value="InterPro"/>
</dbReference>
<dbReference type="PANTHER" id="PTHR24119:SF0">
    <property type="entry name" value="ACYL-COA-BINDING DOMAIN-CONTAINING PROTEIN 6"/>
    <property type="match status" value="1"/>
</dbReference>
<evidence type="ECO:0000259" key="6">
    <source>
        <dbReference type="PROSITE" id="PS51228"/>
    </source>
</evidence>
<dbReference type="SUPFAM" id="SSF48403">
    <property type="entry name" value="Ankyrin repeat"/>
    <property type="match status" value="1"/>
</dbReference>
<gene>
    <name evidence="7" type="ORF">PCAL00307_LOCUS11091</name>
    <name evidence="8" type="ORF">PCAL00307_LOCUS11092</name>
    <name evidence="9" type="ORF">PECAL_3P11410</name>
</gene>
<reference evidence="9" key="2">
    <citation type="submission" date="2021-11" db="EMBL/GenBank/DDBJ databases">
        <authorList>
            <consortium name="Genoscope - CEA"/>
            <person name="William W."/>
        </authorList>
    </citation>
    <scope>NUCLEOTIDE SEQUENCE</scope>
</reference>
<keyword evidence="3" id="KW-0446">Lipid-binding</keyword>
<dbReference type="InterPro" id="IPR000582">
    <property type="entry name" value="Acyl-CoA-binding_protein"/>
</dbReference>
<evidence type="ECO:0000256" key="1">
    <source>
        <dbReference type="ARBA" id="ARBA00022737"/>
    </source>
</evidence>
<reference evidence="7" key="1">
    <citation type="submission" date="2021-01" db="EMBL/GenBank/DDBJ databases">
        <authorList>
            <person name="Corre E."/>
            <person name="Pelletier E."/>
            <person name="Niang G."/>
            <person name="Scheremetjew M."/>
            <person name="Finn R."/>
            <person name="Kale V."/>
            <person name="Holt S."/>
            <person name="Cochrane G."/>
            <person name="Meng A."/>
            <person name="Brown T."/>
            <person name="Cohen L."/>
        </authorList>
    </citation>
    <scope>NUCLEOTIDE SEQUENCE</scope>
    <source>
        <strain evidence="7">CCMP1756</strain>
    </source>
</reference>
<feature type="domain" description="ACB" evidence="6">
    <location>
        <begin position="8"/>
        <end position="91"/>
    </location>
</feature>
<evidence type="ECO:0000313" key="10">
    <source>
        <dbReference type="Proteomes" id="UP000789595"/>
    </source>
</evidence>